<feature type="region of interest" description="Disordered" evidence="1">
    <location>
        <begin position="158"/>
        <end position="177"/>
    </location>
</feature>
<protein>
    <submittedName>
        <fullName evidence="3">Uncharacterized protein</fullName>
    </submittedName>
</protein>
<keyword evidence="2" id="KW-0472">Membrane</keyword>
<evidence type="ECO:0000313" key="3">
    <source>
        <dbReference type="EMBL" id="KAF2085570.1"/>
    </source>
</evidence>
<keyword evidence="2" id="KW-1133">Transmembrane helix</keyword>
<feature type="region of interest" description="Disordered" evidence="1">
    <location>
        <begin position="1"/>
        <end position="124"/>
    </location>
</feature>
<feature type="transmembrane region" description="Helical" evidence="2">
    <location>
        <begin position="251"/>
        <end position="269"/>
    </location>
</feature>
<sequence>MSKQASPSEQPSPAQQTSPLHQATAELPPLPARLPRRSGWGRPPTTEELGEVQLPDPHCPTYEEILPQDVPSVTGPPAARPADTMSSPVPRTMHERFGPATITPTANKTSTTTATISGPTHLTPNVATSQYQGIQQRRMMDNILRLTDNIRQEMMEAVSARHESKEDKTAREDNPQDTIAAISTLASIRGNLDTAQPSQGHMENETKHDDIPNSNVSAVSAPSSITGNPDAAHSSQGQSARGKRPSQGTRSVFIIVAFVMYSYALTSFFTDVNQPSSSLQPL</sequence>
<reference evidence="3" key="1">
    <citation type="journal article" date="2020" name="Stud. Mycol.">
        <title>101 Dothideomycetes genomes: a test case for predicting lifestyles and emergence of pathogens.</title>
        <authorList>
            <person name="Haridas S."/>
            <person name="Albert R."/>
            <person name="Binder M."/>
            <person name="Bloem J."/>
            <person name="Labutti K."/>
            <person name="Salamov A."/>
            <person name="Andreopoulos B."/>
            <person name="Baker S."/>
            <person name="Barry K."/>
            <person name="Bills G."/>
            <person name="Bluhm B."/>
            <person name="Cannon C."/>
            <person name="Castanera R."/>
            <person name="Culley D."/>
            <person name="Daum C."/>
            <person name="Ezra D."/>
            <person name="Gonzalez J."/>
            <person name="Henrissat B."/>
            <person name="Kuo A."/>
            <person name="Liang C."/>
            <person name="Lipzen A."/>
            <person name="Lutzoni F."/>
            <person name="Magnuson J."/>
            <person name="Mondo S."/>
            <person name="Nolan M."/>
            <person name="Ohm R."/>
            <person name="Pangilinan J."/>
            <person name="Park H.-J."/>
            <person name="Ramirez L."/>
            <person name="Alfaro M."/>
            <person name="Sun H."/>
            <person name="Tritt A."/>
            <person name="Yoshinaga Y."/>
            <person name="Zwiers L.-H."/>
            <person name="Turgeon B."/>
            <person name="Goodwin S."/>
            <person name="Spatafora J."/>
            <person name="Crous P."/>
            <person name="Grigoriev I."/>
        </authorList>
    </citation>
    <scope>NUCLEOTIDE SEQUENCE</scope>
    <source>
        <strain evidence="3">CBS 121410</strain>
    </source>
</reference>
<feature type="region of interest" description="Disordered" evidence="1">
    <location>
        <begin position="192"/>
        <end position="246"/>
    </location>
</feature>
<dbReference type="EMBL" id="ML978729">
    <property type="protein sequence ID" value="KAF2085570.1"/>
    <property type="molecule type" value="Genomic_DNA"/>
</dbReference>
<keyword evidence="2" id="KW-0812">Transmembrane</keyword>
<evidence type="ECO:0000313" key="4">
    <source>
        <dbReference type="Proteomes" id="UP000799776"/>
    </source>
</evidence>
<accession>A0A9P4HPN8</accession>
<organism evidence="3 4">
    <name type="scientific">Saccharata proteae CBS 121410</name>
    <dbReference type="NCBI Taxonomy" id="1314787"/>
    <lineage>
        <taxon>Eukaryota</taxon>
        <taxon>Fungi</taxon>
        <taxon>Dikarya</taxon>
        <taxon>Ascomycota</taxon>
        <taxon>Pezizomycotina</taxon>
        <taxon>Dothideomycetes</taxon>
        <taxon>Dothideomycetes incertae sedis</taxon>
        <taxon>Botryosphaeriales</taxon>
        <taxon>Saccharataceae</taxon>
        <taxon>Saccharata</taxon>
    </lineage>
</organism>
<evidence type="ECO:0000256" key="1">
    <source>
        <dbReference type="SAM" id="MobiDB-lite"/>
    </source>
</evidence>
<feature type="compositionally biased region" description="Low complexity" evidence="1">
    <location>
        <begin position="212"/>
        <end position="224"/>
    </location>
</feature>
<feature type="compositionally biased region" description="Low complexity" evidence="1">
    <location>
        <begin position="101"/>
        <end position="120"/>
    </location>
</feature>
<feature type="compositionally biased region" description="Basic and acidic residues" evidence="1">
    <location>
        <begin position="158"/>
        <end position="174"/>
    </location>
</feature>
<dbReference type="Proteomes" id="UP000799776">
    <property type="component" value="Unassembled WGS sequence"/>
</dbReference>
<keyword evidence="4" id="KW-1185">Reference proteome</keyword>
<dbReference type="AlphaFoldDB" id="A0A9P4HPN8"/>
<evidence type="ECO:0000256" key="2">
    <source>
        <dbReference type="SAM" id="Phobius"/>
    </source>
</evidence>
<feature type="compositionally biased region" description="Basic and acidic residues" evidence="1">
    <location>
        <begin position="202"/>
        <end position="211"/>
    </location>
</feature>
<name>A0A9P4HPN8_9PEZI</name>
<proteinExistence type="predicted"/>
<comment type="caution">
    <text evidence="3">The sequence shown here is derived from an EMBL/GenBank/DDBJ whole genome shotgun (WGS) entry which is preliminary data.</text>
</comment>
<gene>
    <name evidence="3" type="ORF">K490DRAFT_67453</name>
</gene>
<feature type="compositionally biased region" description="Polar residues" evidence="1">
    <location>
        <begin position="1"/>
        <end position="21"/>
    </location>
</feature>